<organism evidence="2 3">
    <name type="scientific">Linderina pennispora</name>
    <dbReference type="NCBI Taxonomy" id="61395"/>
    <lineage>
        <taxon>Eukaryota</taxon>
        <taxon>Fungi</taxon>
        <taxon>Fungi incertae sedis</taxon>
        <taxon>Zoopagomycota</taxon>
        <taxon>Kickxellomycotina</taxon>
        <taxon>Kickxellomycetes</taxon>
        <taxon>Kickxellales</taxon>
        <taxon>Kickxellaceae</taxon>
        <taxon>Linderina</taxon>
    </lineage>
</organism>
<keyword evidence="1" id="KW-0732">Signal</keyword>
<feature type="signal peptide" evidence="1">
    <location>
        <begin position="1"/>
        <end position="22"/>
    </location>
</feature>
<name>A0A1Y1VYN2_9FUNG</name>
<dbReference type="AlphaFoldDB" id="A0A1Y1VYN2"/>
<accession>A0A1Y1VYN2</accession>
<dbReference type="RefSeq" id="XP_040740383.1">
    <property type="nucleotide sequence ID" value="XM_040891993.1"/>
</dbReference>
<feature type="chain" id="PRO_5013276882" description="Secreted protein" evidence="1">
    <location>
        <begin position="23"/>
        <end position="150"/>
    </location>
</feature>
<keyword evidence="3" id="KW-1185">Reference proteome</keyword>
<evidence type="ECO:0000256" key="1">
    <source>
        <dbReference type="SAM" id="SignalP"/>
    </source>
</evidence>
<gene>
    <name evidence="2" type="ORF">DL89DRAFT_70541</name>
</gene>
<dbReference type="EMBL" id="MCFD01000016">
    <property type="protein sequence ID" value="ORX66373.1"/>
    <property type="molecule type" value="Genomic_DNA"/>
</dbReference>
<evidence type="ECO:0000313" key="3">
    <source>
        <dbReference type="Proteomes" id="UP000193922"/>
    </source>
</evidence>
<comment type="caution">
    <text evidence="2">The sequence shown here is derived from an EMBL/GenBank/DDBJ whole genome shotgun (WGS) entry which is preliminary data.</text>
</comment>
<dbReference type="GeneID" id="63808641"/>
<reference evidence="2 3" key="1">
    <citation type="submission" date="2016-07" db="EMBL/GenBank/DDBJ databases">
        <title>Pervasive Adenine N6-methylation of Active Genes in Fungi.</title>
        <authorList>
            <consortium name="DOE Joint Genome Institute"/>
            <person name="Mondo S.J."/>
            <person name="Dannebaum R.O."/>
            <person name="Kuo R.C."/>
            <person name="Labutti K."/>
            <person name="Haridas S."/>
            <person name="Kuo A."/>
            <person name="Salamov A."/>
            <person name="Ahrendt S.R."/>
            <person name="Lipzen A."/>
            <person name="Sullivan W."/>
            <person name="Andreopoulos W.B."/>
            <person name="Clum A."/>
            <person name="Lindquist E."/>
            <person name="Daum C."/>
            <person name="Ramamoorthy G.K."/>
            <person name="Gryganskyi A."/>
            <person name="Culley D."/>
            <person name="Magnuson J.K."/>
            <person name="James T.Y."/>
            <person name="O'Malley M.A."/>
            <person name="Stajich J.E."/>
            <person name="Spatafora J.W."/>
            <person name="Visel A."/>
            <person name="Grigoriev I.V."/>
        </authorList>
    </citation>
    <scope>NUCLEOTIDE SEQUENCE [LARGE SCALE GENOMIC DNA]</scope>
    <source>
        <strain evidence="2 3">ATCC 12442</strain>
    </source>
</reference>
<evidence type="ECO:0000313" key="2">
    <source>
        <dbReference type="EMBL" id="ORX66373.1"/>
    </source>
</evidence>
<sequence length="150" mass="16348">MRIHVRMVCLLIVVLTPQQWHAKETSRNRLRGCYQTPPMAPSHVNIVFFFFLAYLPGHISRPTFPDASKTPVGPPNLPRALGNQSALLRVLVPVILFWAKLLGSAGHGGSPTTGAEKAAVSHSAAFPPKAQPSLCAAQRISCFRLVCKDQ</sequence>
<proteinExistence type="predicted"/>
<evidence type="ECO:0008006" key="4">
    <source>
        <dbReference type="Google" id="ProtNLM"/>
    </source>
</evidence>
<dbReference type="Proteomes" id="UP000193922">
    <property type="component" value="Unassembled WGS sequence"/>
</dbReference>
<protein>
    <recommendedName>
        <fullName evidence="4">Secreted protein</fullName>
    </recommendedName>
</protein>